<dbReference type="OMA" id="IETVHMQ"/>
<evidence type="ECO:0000313" key="3">
    <source>
        <dbReference type="Proteomes" id="UP000234474"/>
    </source>
</evidence>
<dbReference type="RefSeq" id="XP_024681887.1">
    <property type="nucleotide sequence ID" value="XM_024822458.1"/>
</dbReference>
<dbReference type="AlphaFoldDB" id="A0A2I1C6M4"/>
<keyword evidence="3" id="KW-1185">Reference proteome</keyword>
<gene>
    <name evidence="2" type="ORF">P174DRAFT_372836</name>
</gene>
<comment type="caution">
    <text evidence="2">The sequence shown here is derived from an EMBL/GenBank/DDBJ whole genome shotgun (WGS) entry which is preliminary data.</text>
</comment>
<dbReference type="VEuPathDB" id="FungiDB:P174DRAFT_372836"/>
<proteinExistence type="predicted"/>
<evidence type="ECO:0000313" key="2">
    <source>
        <dbReference type="EMBL" id="PKX93292.1"/>
    </source>
</evidence>
<sequence length="97" mass="11222">MCRQYYTQYAWCQCAEDSGQSLCAARKRNGCQGVSIETVHMQCFCHHHATRGFKSEKKTKKSKRNSEVGSTDSSLQEKTSAISRKWYQFRGLRARTF</sequence>
<dbReference type="EMBL" id="MSZS01000005">
    <property type="protein sequence ID" value="PKX93292.1"/>
    <property type="molecule type" value="Genomic_DNA"/>
</dbReference>
<protein>
    <submittedName>
        <fullName evidence="2">Uncharacterized protein</fullName>
    </submittedName>
</protein>
<feature type="compositionally biased region" description="Basic residues" evidence="1">
    <location>
        <begin position="52"/>
        <end position="63"/>
    </location>
</feature>
<dbReference type="Proteomes" id="UP000234474">
    <property type="component" value="Unassembled WGS sequence"/>
</dbReference>
<dbReference type="STRING" id="1392255.A0A2I1C6M4"/>
<dbReference type="OrthoDB" id="4448901at2759"/>
<reference evidence="3" key="1">
    <citation type="journal article" date="2018" name="Proc. Natl. Acad. Sci. U.S.A.">
        <title>Linking secondary metabolites to gene clusters through genome sequencing of six diverse Aspergillus species.</title>
        <authorList>
            <person name="Kaerboelling I."/>
            <person name="Vesth T.C."/>
            <person name="Frisvad J.C."/>
            <person name="Nybo J.L."/>
            <person name="Theobald S."/>
            <person name="Kuo A."/>
            <person name="Bowyer P."/>
            <person name="Matsuda Y."/>
            <person name="Mondo S."/>
            <person name="Lyhne E.K."/>
            <person name="Kogle M.E."/>
            <person name="Clum A."/>
            <person name="Lipzen A."/>
            <person name="Salamov A."/>
            <person name="Ngan C.Y."/>
            <person name="Daum C."/>
            <person name="Chiniquy J."/>
            <person name="Barry K."/>
            <person name="LaButti K."/>
            <person name="Haridas S."/>
            <person name="Simmons B.A."/>
            <person name="Magnuson J.K."/>
            <person name="Mortensen U.H."/>
            <person name="Larsen T.O."/>
            <person name="Grigoriev I.V."/>
            <person name="Baker S.E."/>
            <person name="Andersen M.R."/>
        </authorList>
    </citation>
    <scope>NUCLEOTIDE SEQUENCE [LARGE SCALE GENOMIC DNA]</scope>
    <source>
        <strain evidence="3">IBT 16806</strain>
    </source>
</reference>
<evidence type="ECO:0000256" key="1">
    <source>
        <dbReference type="SAM" id="MobiDB-lite"/>
    </source>
</evidence>
<feature type="compositionally biased region" description="Polar residues" evidence="1">
    <location>
        <begin position="67"/>
        <end position="79"/>
    </location>
</feature>
<name>A0A2I1C6M4_ASPN1</name>
<organism evidence="2 3">
    <name type="scientific">Aspergillus novofumigatus (strain IBT 16806)</name>
    <dbReference type="NCBI Taxonomy" id="1392255"/>
    <lineage>
        <taxon>Eukaryota</taxon>
        <taxon>Fungi</taxon>
        <taxon>Dikarya</taxon>
        <taxon>Ascomycota</taxon>
        <taxon>Pezizomycotina</taxon>
        <taxon>Eurotiomycetes</taxon>
        <taxon>Eurotiomycetidae</taxon>
        <taxon>Eurotiales</taxon>
        <taxon>Aspergillaceae</taxon>
        <taxon>Aspergillus</taxon>
        <taxon>Aspergillus subgen. Fumigati</taxon>
    </lineage>
</organism>
<accession>A0A2I1C6M4</accession>
<dbReference type="GeneID" id="36529784"/>
<feature type="region of interest" description="Disordered" evidence="1">
    <location>
        <begin position="52"/>
        <end position="79"/>
    </location>
</feature>